<dbReference type="Pfam" id="PF01535">
    <property type="entry name" value="PPR"/>
    <property type="match status" value="1"/>
</dbReference>
<accession>A0A813GEN0</accession>
<dbReference type="InterPro" id="IPR002885">
    <property type="entry name" value="PPR_rpt"/>
</dbReference>
<dbReference type="PANTHER" id="PTHR47935:SF1">
    <property type="entry name" value="PENTATRICOPEPTIDE REPEAT-CONTAINING PROTEIN MRL1, CHLOROPLASTIC"/>
    <property type="match status" value="1"/>
</dbReference>
<dbReference type="Proteomes" id="UP000654075">
    <property type="component" value="Unassembled WGS sequence"/>
</dbReference>
<reference evidence="2" key="1">
    <citation type="submission" date="2021-02" db="EMBL/GenBank/DDBJ databases">
        <authorList>
            <person name="Dougan E. K."/>
            <person name="Rhodes N."/>
            <person name="Thang M."/>
            <person name="Chan C."/>
        </authorList>
    </citation>
    <scope>NUCLEOTIDE SEQUENCE</scope>
</reference>
<dbReference type="InterPro" id="IPR053303">
    <property type="entry name" value="Chloroplast_PPR"/>
</dbReference>
<sequence>MRIRGLTADEISYSAAGSACSKQGQWQLSLVLFASLAVCERVMPDLISCNAAISAWEKGGQWPKALTLLLGIPQVRATADIISYDAVISACEKDGAWQLAVSCLSYMSVQKVLP</sequence>
<feature type="repeat" description="PPR" evidence="1">
    <location>
        <begin position="80"/>
        <end position="114"/>
    </location>
</feature>
<evidence type="ECO:0008006" key="4">
    <source>
        <dbReference type="Google" id="ProtNLM"/>
    </source>
</evidence>
<dbReference type="Gene3D" id="1.25.40.10">
    <property type="entry name" value="Tetratricopeptide repeat domain"/>
    <property type="match status" value="1"/>
</dbReference>
<evidence type="ECO:0000256" key="1">
    <source>
        <dbReference type="PROSITE-ProRule" id="PRU00708"/>
    </source>
</evidence>
<evidence type="ECO:0000313" key="3">
    <source>
        <dbReference type="Proteomes" id="UP000654075"/>
    </source>
</evidence>
<gene>
    <name evidence="2" type="ORF">PGLA1383_LOCUS40037</name>
</gene>
<keyword evidence="3" id="KW-1185">Reference proteome</keyword>
<organism evidence="2 3">
    <name type="scientific">Polarella glacialis</name>
    <name type="common">Dinoflagellate</name>
    <dbReference type="NCBI Taxonomy" id="89957"/>
    <lineage>
        <taxon>Eukaryota</taxon>
        <taxon>Sar</taxon>
        <taxon>Alveolata</taxon>
        <taxon>Dinophyceae</taxon>
        <taxon>Suessiales</taxon>
        <taxon>Suessiaceae</taxon>
        <taxon>Polarella</taxon>
    </lineage>
</organism>
<dbReference type="InterPro" id="IPR011990">
    <property type="entry name" value="TPR-like_helical_dom_sf"/>
</dbReference>
<dbReference type="EMBL" id="CAJNNV010028010">
    <property type="protein sequence ID" value="CAE8622600.1"/>
    <property type="molecule type" value="Genomic_DNA"/>
</dbReference>
<evidence type="ECO:0000313" key="2">
    <source>
        <dbReference type="EMBL" id="CAE8622600.1"/>
    </source>
</evidence>
<feature type="non-terminal residue" evidence="2">
    <location>
        <position position="1"/>
    </location>
</feature>
<protein>
    <recommendedName>
        <fullName evidence="4">Pentatricopeptide repeat-containing protein, chloroplastic</fullName>
    </recommendedName>
</protein>
<proteinExistence type="predicted"/>
<comment type="caution">
    <text evidence="2">The sequence shown here is derived from an EMBL/GenBank/DDBJ whole genome shotgun (WGS) entry which is preliminary data.</text>
</comment>
<dbReference type="PANTHER" id="PTHR47935">
    <property type="entry name" value="PENTATRICOPEPTIDE REPEAT-CONTAINING PROTEIN MRL1, CHLOROPLASTIC"/>
    <property type="match status" value="1"/>
</dbReference>
<dbReference type="PROSITE" id="PS51375">
    <property type="entry name" value="PPR"/>
    <property type="match status" value="1"/>
</dbReference>
<name>A0A813GEN0_POLGL</name>
<dbReference type="AlphaFoldDB" id="A0A813GEN0"/>